<keyword evidence="15" id="KW-1185">Reference proteome</keyword>
<evidence type="ECO:0000256" key="9">
    <source>
        <dbReference type="ARBA" id="ARBA00023163"/>
    </source>
</evidence>
<evidence type="ECO:0000256" key="11">
    <source>
        <dbReference type="ARBA" id="ARBA00040752"/>
    </source>
</evidence>
<reference evidence="14 15" key="1">
    <citation type="submission" date="2019-10" db="EMBL/GenBank/DDBJ databases">
        <title>Gracilibacillus sp. nov. isolated from rice seeds.</title>
        <authorList>
            <person name="He S."/>
        </authorList>
    </citation>
    <scope>NUCLEOTIDE SEQUENCE [LARGE SCALE GENOMIC DNA]</scope>
    <source>
        <strain evidence="14 15">TD8</strain>
    </source>
</reference>
<keyword evidence="7" id="KW-0805">Transcription regulation</keyword>
<evidence type="ECO:0000256" key="2">
    <source>
        <dbReference type="ARBA" id="ARBA00006068"/>
    </source>
</evidence>
<name>A0A7C8KZP7_9BACI</name>
<keyword evidence="6 12" id="KW-1133">Transmembrane helix</keyword>
<gene>
    <name evidence="14" type="ORF">F9U64_05930</name>
</gene>
<comment type="similarity">
    <text evidence="2">Belongs to the LytR/CpsA/Psr (LCP) family.</text>
</comment>
<dbReference type="InterPro" id="IPR050922">
    <property type="entry name" value="LytR/CpsA/Psr_CW_biosynth"/>
</dbReference>
<evidence type="ECO:0000256" key="5">
    <source>
        <dbReference type="ARBA" id="ARBA00022968"/>
    </source>
</evidence>
<dbReference type="NCBIfam" id="TIGR00350">
    <property type="entry name" value="lytR_cpsA_psr"/>
    <property type="match status" value="1"/>
</dbReference>
<evidence type="ECO:0000256" key="10">
    <source>
        <dbReference type="ARBA" id="ARBA00037178"/>
    </source>
</evidence>
<accession>A0A7C8KZP7</accession>
<evidence type="ECO:0000256" key="3">
    <source>
        <dbReference type="ARBA" id="ARBA00022475"/>
    </source>
</evidence>
<feature type="transmembrane region" description="Helical" evidence="12">
    <location>
        <begin position="21"/>
        <end position="42"/>
    </location>
</feature>
<keyword evidence="3" id="KW-1003">Cell membrane</keyword>
<evidence type="ECO:0000256" key="6">
    <source>
        <dbReference type="ARBA" id="ARBA00022989"/>
    </source>
</evidence>
<evidence type="ECO:0000256" key="1">
    <source>
        <dbReference type="ARBA" id="ARBA00004401"/>
    </source>
</evidence>
<dbReference type="Gene3D" id="3.40.630.190">
    <property type="entry name" value="LCP protein"/>
    <property type="match status" value="1"/>
</dbReference>
<evidence type="ECO:0000313" key="14">
    <source>
        <dbReference type="EMBL" id="KAB8138219.1"/>
    </source>
</evidence>
<keyword evidence="9" id="KW-0804">Transcription</keyword>
<feature type="domain" description="Cell envelope-related transcriptional attenuator" evidence="13">
    <location>
        <begin position="94"/>
        <end position="242"/>
    </location>
</feature>
<dbReference type="AlphaFoldDB" id="A0A7C8KZP7"/>
<comment type="caution">
    <text evidence="14">The sequence shown here is derived from an EMBL/GenBank/DDBJ whole genome shotgun (WGS) entry which is preliminary data.</text>
</comment>
<evidence type="ECO:0000256" key="12">
    <source>
        <dbReference type="SAM" id="Phobius"/>
    </source>
</evidence>
<dbReference type="OrthoDB" id="9782542at2"/>
<evidence type="ECO:0000256" key="7">
    <source>
        <dbReference type="ARBA" id="ARBA00023015"/>
    </source>
</evidence>
<keyword evidence="5" id="KW-0735">Signal-anchor</keyword>
<dbReference type="Proteomes" id="UP000480246">
    <property type="component" value="Unassembled WGS sequence"/>
</dbReference>
<dbReference type="RefSeq" id="WP_153402084.1">
    <property type="nucleotide sequence ID" value="NZ_ML762426.1"/>
</dbReference>
<keyword evidence="8 12" id="KW-0472">Membrane</keyword>
<organism evidence="14 15">
    <name type="scientific">Gracilibacillus oryzae</name>
    <dbReference type="NCBI Taxonomy" id="1672701"/>
    <lineage>
        <taxon>Bacteria</taxon>
        <taxon>Bacillati</taxon>
        <taxon>Bacillota</taxon>
        <taxon>Bacilli</taxon>
        <taxon>Bacillales</taxon>
        <taxon>Bacillaceae</taxon>
        <taxon>Gracilibacillus</taxon>
    </lineage>
</organism>
<evidence type="ECO:0000256" key="8">
    <source>
        <dbReference type="ARBA" id="ARBA00023136"/>
    </source>
</evidence>
<evidence type="ECO:0000256" key="4">
    <source>
        <dbReference type="ARBA" id="ARBA00022692"/>
    </source>
</evidence>
<proteinExistence type="inferred from homology"/>
<keyword evidence="4 12" id="KW-0812">Transmembrane</keyword>
<dbReference type="PANTHER" id="PTHR33392:SF8">
    <property type="entry name" value="REGULATORY PROTEIN MSRR"/>
    <property type="match status" value="1"/>
</dbReference>
<dbReference type="Pfam" id="PF03816">
    <property type="entry name" value="LytR_cpsA_psr"/>
    <property type="match status" value="1"/>
</dbReference>
<comment type="function">
    <text evidence="10">Involved in SarA attenuation. Affects resistance to oxacillin and teicoplanin, as well as the synthesis of virulence factors.</text>
</comment>
<dbReference type="InterPro" id="IPR004474">
    <property type="entry name" value="LytR_CpsA_psr"/>
</dbReference>
<dbReference type="EMBL" id="WEID01000025">
    <property type="protein sequence ID" value="KAB8138219.1"/>
    <property type="molecule type" value="Genomic_DNA"/>
</dbReference>
<comment type="subcellular location">
    <subcellularLocation>
        <location evidence="1">Cell membrane</location>
        <topology evidence="1">Single-pass type II membrane protein</topology>
    </subcellularLocation>
</comment>
<dbReference type="GO" id="GO:0071555">
    <property type="term" value="P:cell wall organization"/>
    <property type="evidence" value="ECO:0007669"/>
    <property type="project" value="UniProtKB-KW"/>
</dbReference>
<evidence type="ECO:0000259" key="13">
    <source>
        <dbReference type="Pfam" id="PF03816"/>
    </source>
</evidence>
<protein>
    <recommendedName>
        <fullName evidence="11">Regulatory protein MsrR</fullName>
    </recommendedName>
</protein>
<sequence>MVEGKRVIVKRKRKKKKKRKLILFVILLLLISAVAFSVFQYWEGKKAAEDRINDPERNEEMEEYAKDFEASEPVDGKLNMLLLGEDSDEYGISRTDTIMIGQYDVDNDRAKLVSIMRDTYVNIPGYGYNKINVAYANGGPELLRQTIKNNFDIDIHHYAIVDFEGFGHIIDTIAPDGVEIDVEKQMNYTDNAGGLHIDLEPGMQTLSGEELLGYARFRHDGESDFGRVRRQQQVMSVLKEELLSFSSIIKIPKVVGTLIPYVNTNMSETDIGRYAVSFLSNTPGEIETLRIPVELPNSYWPVDHSHAGEVLEIDEAMNRQALEDFLERGINPLEEDSSNSEMETQQ</sequence>
<dbReference type="PANTHER" id="PTHR33392">
    <property type="entry name" value="POLYISOPRENYL-TEICHOIC ACID--PEPTIDOGLYCAN TEICHOIC ACID TRANSFERASE TAGU"/>
    <property type="match status" value="1"/>
</dbReference>
<dbReference type="GO" id="GO:0005886">
    <property type="term" value="C:plasma membrane"/>
    <property type="evidence" value="ECO:0007669"/>
    <property type="project" value="UniProtKB-SubCell"/>
</dbReference>
<evidence type="ECO:0000313" key="15">
    <source>
        <dbReference type="Proteomes" id="UP000480246"/>
    </source>
</evidence>